<dbReference type="Gene3D" id="2.60.40.1220">
    <property type="match status" value="1"/>
</dbReference>
<dbReference type="Gene3D" id="3.20.20.80">
    <property type="entry name" value="Glycosidases"/>
    <property type="match status" value="1"/>
</dbReference>
<dbReference type="EMBL" id="JBEXAC010000001">
    <property type="protein sequence ID" value="MET6995999.1"/>
    <property type="molecule type" value="Genomic_DNA"/>
</dbReference>
<dbReference type="InterPro" id="IPR014755">
    <property type="entry name" value="Cu-Rt/internalin_Ig-like"/>
</dbReference>
<accession>A0ABV2SZ00</accession>
<keyword evidence="3" id="KW-1185">Reference proteome</keyword>
<evidence type="ECO:0000313" key="2">
    <source>
        <dbReference type="EMBL" id="MET6995999.1"/>
    </source>
</evidence>
<reference evidence="2 3" key="1">
    <citation type="submission" date="2024-06" db="EMBL/GenBank/DDBJ databases">
        <title>Chitinophaga defluvii sp. nov., isolated from municipal sewage.</title>
        <authorList>
            <person name="Zhang L."/>
        </authorList>
    </citation>
    <scope>NUCLEOTIDE SEQUENCE [LARGE SCALE GENOMIC DNA]</scope>
    <source>
        <strain evidence="2 3">H8</strain>
    </source>
</reference>
<evidence type="ECO:0000256" key="1">
    <source>
        <dbReference type="ARBA" id="ARBA00022729"/>
    </source>
</evidence>
<proteinExistence type="predicted"/>
<sequence length="486" mass="53509">MKGIILAAAVFGLAAANGCGKKSGAPGNVVNPPVDTTDNSGNVNFEATIQVDANFPYYKNRSVESIADEIAVAGYKTVRYLVLNESAVNADLIHAFHAQGIKVWLQASGSVTYETNGYPADWPSWKMELNNSVNGKDGYIFLSPFNKSFVKWKKEQLSKLMTTYPFDGVELTEPYFPEWDAITKGTYGDVGPNAQAAFKSEYGLDVPDFNNPAAANYYKKLPDVYQKWMDCRVNAVNAYLNEVANGAGGIRAVRPDALIATWSLGIDAGTNSVNLLREFQGLDAGAMVKLVKPDIHFIQTHWPDWIKPASQLPPDYMKNYKRFVDEVKAADPKVKIGLQGDIGSGKEMVKSGEWVKAFEEAAPKYGYSTTTLYEYHIGGYMYTEAPSLKRAVRRGNDSLVLSFSKRMDATTAGEKNNYQFLKDGKLTTVNITSATVDGNRIILKAASFPAGKFEVMVSKLKDTPELWLFKGYPALEVANQTKTTVE</sequence>
<dbReference type="RefSeq" id="WP_354658646.1">
    <property type="nucleotide sequence ID" value="NZ_JBEXAC010000001.1"/>
</dbReference>
<gene>
    <name evidence="2" type="ORF">ABR189_01405</name>
</gene>
<protein>
    <recommendedName>
        <fullName evidence="4">N-acyl-D-glucosamine 2-epimerase</fullName>
    </recommendedName>
</protein>
<organism evidence="2 3">
    <name type="scientific">Chitinophaga defluvii</name>
    <dbReference type="NCBI Taxonomy" id="3163343"/>
    <lineage>
        <taxon>Bacteria</taxon>
        <taxon>Pseudomonadati</taxon>
        <taxon>Bacteroidota</taxon>
        <taxon>Chitinophagia</taxon>
        <taxon>Chitinophagales</taxon>
        <taxon>Chitinophagaceae</taxon>
        <taxon>Chitinophaga</taxon>
    </lineage>
</organism>
<name>A0ABV2SZ00_9BACT</name>
<dbReference type="Proteomes" id="UP001549749">
    <property type="component" value="Unassembled WGS sequence"/>
</dbReference>
<keyword evidence="1" id="KW-0732">Signal</keyword>
<evidence type="ECO:0008006" key="4">
    <source>
        <dbReference type="Google" id="ProtNLM"/>
    </source>
</evidence>
<evidence type="ECO:0000313" key="3">
    <source>
        <dbReference type="Proteomes" id="UP001549749"/>
    </source>
</evidence>
<comment type="caution">
    <text evidence="2">The sequence shown here is derived from an EMBL/GenBank/DDBJ whole genome shotgun (WGS) entry which is preliminary data.</text>
</comment>